<keyword evidence="1" id="KW-0472">Membrane</keyword>
<evidence type="ECO:0000256" key="1">
    <source>
        <dbReference type="SAM" id="Phobius"/>
    </source>
</evidence>
<proteinExistence type="predicted"/>
<evidence type="ECO:0008006" key="4">
    <source>
        <dbReference type="Google" id="ProtNLM"/>
    </source>
</evidence>
<keyword evidence="1" id="KW-1133">Transmembrane helix</keyword>
<organism evidence="2 3">
    <name type="scientific">Mucilaginibacter terrae</name>
    <dbReference type="NCBI Taxonomy" id="1955052"/>
    <lineage>
        <taxon>Bacteria</taxon>
        <taxon>Pseudomonadati</taxon>
        <taxon>Bacteroidota</taxon>
        <taxon>Sphingobacteriia</taxon>
        <taxon>Sphingobacteriales</taxon>
        <taxon>Sphingobacteriaceae</taxon>
        <taxon>Mucilaginibacter</taxon>
    </lineage>
</organism>
<sequence>MVKNIYNKFILFLKLIYMKFNSFWYIKIIGIVLITGIIIISCSMQKPQQITQGIEGQVTRLSGNQMPMKGRLPAQGKGLLADILIYEATTIQQTEGQIPLFNNIKTHKIGQTKSDSTGHYKISLPPGNYSVFMKFNGKFFASETDGKGTLNPAEVINGKITQRNITVNVGAAY</sequence>
<reference evidence="3" key="1">
    <citation type="submission" date="2023-07" db="EMBL/GenBank/DDBJ databases">
        <title>Functional and genomic diversity of the sorghum phyllosphere microbiome.</title>
        <authorList>
            <person name="Shade A."/>
        </authorList>
    </citation>
    <scope>NUCLEOTIDE SEQUENCE [LARGE SCALE GENOMIC DNA]</scope>
    <source>
        <strain evidence="3">SORGH_AS_0422</strain>
    </source>
</reference>
<feature type="transmembrane region" description="Helical" evidence="1">
    <location>
        <begin position="23"/>
        <end position="42"/>
    </location>
</feature>
<name>A0ABU3GV28_9SPHI</name>
<protein>
    <recommendedName>
        <fullName evidence="4">Carboxypeptidase regulatory-like domain-containing protein</fullName>
    </recommendedName>
</protein>
<evidence type="ECO:0000313" key="3">
    <source>
        <dbReference type="Proteomes" id="UP001258315"/>
    </source>
</evidence>
<keyword evidence="1" id="KW-0812">Transmembrane</keyword>
<gene>
    <name evidence="2" type="ORF">QE417_001874</name>
</gene>
<dbReference type="Proteomes" id="UP001258315">
    <property type="component" value="Unassembled WGS sequence"/>
</dbReference>
<keyword evidence="3" id="KW-1185">Reference proteome</keyword>
<evidence type="ECO:0000313" key="2">
    <source>
        <dbReference type="EMBL" id="MDT3402802.1"/>
    </source>
</evidence>
<dbReference type="EMBL" id="JAVLVU010000001">
    <property type="protein sequence ID" value="MDT3402802.1"/>
    <property type="molecule type" value="Genomic_DNA"/>
</dbReference>
<accession>A0ABU3GV28</accession>
<comment type="caution">
    <text evidence="2">The sequence shown here is derived from an EMBL/GenBank/DDBJ whole genome shotgun (WGS) entry which is preliminary data.</text>
</comment>